<dbReference type="AlphaFoldDB" id="A0A388KML8"/>
<comment type="caution">
    <text evidence="2">The sequence shown here is derived from an EMBL/GenBank/DDBJ whole genome shotgun (WGS) entry which is preliminary data.</text>
</comment>
<evidence type="ECO:0000313" key="2">
    <source>
        <dbReference type="EMBL" id="GBG71306.1"/>
    </source>
</evidence>
<proteinExistence type="predicted"/>
<dbReference type="Proteomes" id="UP000265515">
    <property type="component" value="Unassembled WGS sequence"/>
</dbReference>
<gene>
    <name evidence="2" type="ORF">CBR_g8728</name>
</gene>
<organism evidence="2 3">
    <name type="scientific">Chara braunii</name>
    <name type="common">Braun's stonewort</name>
    <dbReference type="NCBI Taxonomy" id="69332"/>
    <lineage>
        <taxon>Eukaryota</taxon>
        <taxon>Viridiplantae</taxon>
        <taxon>Streptophyta</taxon>
        <taxon>Charophyceae</taxon>
        <taxon>Charales</taxon>
        <taxon>Characeae</taxon>
        <taxon>Chara</taxon>
    </lineage>
</organism>
<protein>
    <submittedName>
        <fullName evidence="2">Uncharacterized protein</fullName>
    </submittedName>
</protein>
<dbReference type="EMBL" id="BFEA01000144">
    <property type="protein sequence ID" value="GBG71306.1"/>
    <property type="molecule type" value="Genomic_DNA"/>
</dbReference>
<evidence type="ECO:0000256" key="1">
    <source>
        <dbReference type="SAM" id="MobiDB-lite"/>
    </source>
</evidence>
<feature type="region of interest" description="Disordered" evidence="1">
    <location>
        <begin position="48"/>
        <end position="146"/>
    </location>
</feature>
<sequence length="146" mass="16013">MLLAVWRSDWATVHRLSREAQFPPTCRVGGGSRSAHRPPPFASLARSVAVQGGGHRGRQVSGRSRSEREEEKEEEEEEEKEEEEERHGRREAVHGGGGDGSGNARCLIGAHHERNAARCARKGEEGRQCPARSKRGGRVVSGQKSV</sequence>
<accession>A0A388KML8</accession>
<reference evidence="2 3" key="1">
    <citation type="journal article" date="2018" name="Cell">
        <title>The Chara Genome: Secondary Complexity and Implications for Plant Terrestrialization.</title>
        <authorList>
            <person name="Nishiyama T."/>
            <person name="Sakayama H."/>
            <person name="Vries J.D."/>
            <person name="Buschmann H."/>
            <person name="Saint-Marcoux D."/>
            <person name="Ullrich K.K."/>
            <person name="Haas F.B."/>
            <person name="Vanderstraeten L."/>
            <person name="Becker D."/>
            <person name="Lang D."/>
            <person name="Vosolsobe S."/>
            <person name="Rombauts S."/>
            <person name="Wilhelmsson P.K.I."/>
            <person name="Janitza P."/>
            <person name="Kern R."/>
            <person name="Heyl A."/>
            <person name="Rumpler F."/>
            <person name="Villalobos L.I.A.C."/>
            <person name="Clay J.M."/>
            <person name="Skokan R."/>
            <person name="Toyoda A."/>
            <person name="Suzuki Y."/>
            <person name="Kagoshima H."/>
            <person name="Schijlen E."/>
            <person name="Tajeshwar N."/>
            <person name="Catarino B."/>
            <person name="Hetherington A.J."/>
            <person name="Saltykova A."/>
            <person name="Bonnot C."/>
            <person name="Breuninger H."/>
            <person name="Symeonidi A."/>
            <person name="Radhakrishnan G.V."/>
            <person name="Van Nieuwerburgh F."/>
            <person name="Deforce D."/>
            <person name="Chang C."/>
            <person name="Karol K.G."/>
            <person name="Hedrich R."/>
            <person name="Ulvskov P."/>
            <person name="Glockner G."/>
            <person name="Delwiche C.F."/>
            <person name="Petrasek J."/>
            <person name="Van de Peer Y."/>
            <person name="Friml J."/>
            <person name="Beilby M."/>
            <person name="Dolan L."/>
            <person name="Kohara Y."/>
            <person name="Sugano S."/>
            <person name="Fujiyama A."/>
            <person name="Delaux P.-M."/>
            <person name="Quint M."/>
            <person name="TheiBen G."/>
            <person name="Hagemann M."/>
            <person name="Harholt J."/>
            <person name="Dunand C."/>
            <person name="Zachgo S."/>
            <person name="Langdale J."/>
            <person name="Maumus F."/>
            <person name="Straeten D.V.D."/>
            <person name="Gould S.B."/>
            <person name="Rensing S.A."/>
        </authorList>
    </citation>
    <scope>NUCLEOTIDE SEQUENCE [LARGE SCALE GENOMIC DNA]</scope>
    <source>
        <strain evidence="2 3">S276</strain>
    </source>
</reference>
<evidence type="ECO:0000313" key="3">
    <source>
        <dbReference type="Proteomes" id="UP000265515"/>
    </source>
</evidence>
<name>A0A388KML8_CHABU</name>
<feature type="compositionally biased region" description="Basic and acidic residues" evidence="1">
    <location>
        <begin position="110"/>
        <end position="127"/>
    </location>
</feature>
<keyword evidence="3" id="KW-1185">Reference proteome</keyword>
<dbReference type="Gramene" id="GBG71306">
    <property type="protein sequence ID" value="GBG71306"/>
    <property type="gene ID" value="CBR_g8728"/>
</dbReference>
<feature type="compositionally biased region" description="Acidic residues" evidence="1">
    <location>
        <begin position="70"/>
        <end position="84"/>
    </location>
</feature>